<accession>A0ABQ0M5W4</accession>
<name>A0ABQ0M5W4_MYCCL</name>
<dbReference type="InterPro" id="IPR036770">
    <property type="entry name" value="Ankyrin_rpt-contain_sf"/>
</dbReference>
<dbReference type="EMBL" id="DF849757">
    <property type="protein sequence ID" value="GAT58643.1"/>
    <property type="molecule type" value="Genomic_DNA"/>
</dbReference>
<dbReference type="PROSITE" id="PS50088">
    <property type="entry name" value="ANK_REPEAT"/>
    <property type="match status" value="2"/>
</dbReference>
<dbReference type="Pfam" id="PF12796">
    <property type="entry name" value="Ank_2"/>
    <property type="match status" value="2"/>
</dbReference>
<evidence type="ECO:0000313" key="4">
    <source>
        <dbReference type="EMBL" id="GAT58643.1"/>
    </source>
</evidence>
<keyword evidence="2 3" id="KW-0040">ANK repeat</keyword>
<evidence type="ECO:0000256" key="3">
    <source>
        <dbReference type="PROSITE-ProRule" id="PRU00023"/>
    </source>
</evidence>
<dbReference type="SMART" id="SM00248">
    <property type="entry name" value="ANK"/>
    <property type="match status" value="6"/>
</dbReference>
<dbReference type="InterPro" id="IPR002110">
    <property type="entry name" value="Ankyrin_rpt"/>
</dbReference>
<dbReference type="PANTHER" id="PTHR24198">
    <property type="entry name" value="ANKYRIN REPEAT AND PROTEIN KINASE DOMAIN-CONTAINING PROTEIN"/>
    <property type="match status" value="1"/>
</dbReference>
<dbReference type="Gene3D" id="1.25.40.20">
    <property type="entry name" value="Ankyrin repeat-containing domain"/>
    <property type="match status" value="1"/>
</dbReference>
<dbReference type="PROSITE" id="PS50297">
    <property type="entry name" value="ANK_REP_REGION"/>
    <property type="match status" value="1"/>
</dbReference>
<evidence type="ECO:0000313" key="5">
    <source>
        <dbReference type="Proteomes" id="UP000815677"/>
    </source>
</evidence>
<evidence type="ECO:0000256" key="1">
    <source>
        <dbReference type="ARBA" id="ARBA00022737"/>
    </source>
</evidence>
<feature type="repeat" description="ANK" evidence="3">
    <location>
        <begin position="227"/>
        <end position="259"/>
    </location>
</feature>
<dbReference type="SUPFAM" id="SSF48403">
    <property type="entry name" value="Ankyrin repeat"/>
    <property type="match status" value="1"/>
</dbReference>
<evidence type="ECO:0000256" key="2">
    <source>
        <dbReference type="ARBA" id="ARBA00023043"/>
    </source>
</evidence>
<reference evidence="4" key="1">
    <citation type="submission" date="2014-09" db="EMBL/GenBank/DDBJ databases">
        <title>Genome sequence of the luminous mushroom Mycena chlorophos for searching fungal bioluminescence genes.</title>
        <authorList>
            <person name="Tanaka Y."/>
            <person name="Kasuga D."/>
            <person name="Oba Y."/>
            <person name="Hase S."/>
            <person name="Sato K."/>
            <person name="Oba Y."/>
            <person name="Sakakibara Y."/>
        </authorList>
    </citation>
    <scope>NUCLEOTIDE SEQUENCE</scope>
</reference>
<sequence length="432" mass="47123">MPTLCDLPPELILLVVSQATRGHFAKAAHKSPSLDGGELLVVPDLALINALGRTCKSLYSLLDTQLYRFAATAHPEIGKLAILFAIEHHREESLEKLVASGISLNTQLEVGAADDGFLHAAAGQGDAPMVRKLLHLYGDGMSAWALQRLGPGRYPRTALDVAAKHNHIDVVRVLVEIPIPLESRTEYIGRALCAATSAENVSLALVRLLVSFQPDAIDYNGETSSQLGIPPITCAIYDNQIATVQLLLELGANPNTRKTGGQTPLHIAANGLSVPQVEIVEALIAHGADVNARNEENDTPLHLALAAAPAHWEHERTMTPGHTEKTRRMIHHLLEQGADVHRADVMGYTPILRAEWLADAEYMVDVIEKFLYPGRFTRVSPVAPSKPQDVAWKKMVRRTWASIRRRFVASSSLKRISSRSAMCSYSSSVQAD</sequence>
<keyword evidence="5" id="KW-1185">Reference proteome</keyword>
<dbReference type="PRINTS" id="PR01415">
    <property type="entry name" value="ANKYRIN"/>
</dbReference>
<dbReference type="Proteomes" id="UP000815677">
    <property type="component" value="Unassembled WGS sequence"/>
</dbReference>
<feature type="repeat" description="ANK" evidence="3">
    <location>
        <begin position="260"/>
        <end position="295"/>
    </location>
</feature>
<gene>
    <name evidence="4" type="ORF">MCHLO_15051</name>
</gene>
<dbReference type="PANTHER" id="PTHR24198:SF165">
    <property type="entry name" value="ANKYRIN REPEAT-CONTAINING PROTEIN-RELATED"/>
    <property type="match status" value="1"/>
</dbReference>
<keyword evidence="1" id="KW-0677">Repeat</keyword>
<organism evidence="4 5">
    <name type="scientific">Mycena chlorophos</name>
    <name type="common">Agaric fungus</name>
    <name type="synonym">Agaricus chlorophos</name>
    <dbReference type="NCBI Taxonomy" id="658473"/>
    <lineage>
        <taxon>Eukaryota</taxon>
        <taxon>Fungi</taxon>
        <taxon>Dikarya</taxon>
        <taxon>Basidiomycota</taxon>
        <taxon>Agaricomycotina</taxon>
        <taxon>Agaricomycetes</taxon>
        <taxon>Agaricomycetidae</taxon>
        <taxon>Agaricales</taxon>
        <taxon>Marasmiineae</taxon>
        <taxon>Mycenaceae</taxon>
        <taxon>Mycena</taxon>
    </lineage>
</organism>
<proteinExistence type="predicted"/>
<protein>
    <submittedName>
        <fullName evidence="4">Ankyrin</fullName>
    </submittedName>
</protein>